<evidence type="ECO:0000313" key="5">
    <source>
        <dbReference type="EMBL" id="TDG47454.1"/>
    </source>
</evidence>
<sequence length="289" mass="32342">MTNEWIDWNDCRMLPPLRSANYNSNSSNNNNSYNNNHQTILSNSYQSLTSKFHLKAHKLQQLHTSNGKLRDVPTALPPLTPGTNRKVNEVLKASFASWEKEVQNCNITKDPREWTEEHVIYWLNWAKNEFSLLSMDLGPFCKMTGREMVELGKEKFLAITPAFTGDILWEHLDILQKDCEKPNEDIVHGNSFESSGNSSVCGSNYQAATPATTPVSNNSIASRLSMDYATTAASSDKSNSYHTPTPAMPHNVEDLYCAPARFVGQLLVVVLVVLLLVLLVVVVAERAKL</sequence>
<accession>A0A484BFH6</accession>
<dbReference type="SMART" id="SM00251">
    <property type="entry name" value="SAM_PNT"/>
    <property type="match status" value="1"/>
</dbReference>
<dbReference type="EMBL" id="LSRL02000044">
    <property type="protein sequence ID" value="TDG47454.1"/>
    <property type="molecule type" value="Genomic_DNA"/>
</dbReference>
<dbReference type="Proteomes" id="UP000295192">
    <property type="component" value="Unassembled WGS sequence"/>
</dbReference>
<evidence type="ECO:0000256" key="2">
    <source>
        <dbReference type="ARBA" id="ARBA00023125"/>
    </source>
</evidence>
<evidence type="ECO:0000256" key="3">
    <source>
        <dbReference type="SAM" id="Phobius"/>
    </source>
</evidence>
<dbReference type="FunFam" id="1.10.150.50:FF:000014">
    <property type="entry name" value="Protein c-ets-1 isoform 1"/>
    <property type="match status" value="1"/>
</dbReference>
<gene>
    <name evidence="5" type="ORF">AWZ03_006182</name>
</gene>
<feature type="domain" description="PNT" evidence="4">
    <location>
        <begin position="93"/>
        <end position="179"/>
    </location>
</feature>
<keyword evidence="3" id="KW-0472">Membrane</keyword>
<dbReference type="Pfam" id="PF02198">
    <property type="entry name" value="SAM_PNT"/>
    <property type="match status" value="1"/>
</dbReference>
<dbReference type="SUPFAM" id="SSF47769">
    <property type="entry name" value="SAM/Pointed domain"/>
    <property type="match status" value="1"/>
</dbReference>
<evidence type="ECO:0000259" key="4">
    <source>
        <dbReference type="PROSITE" id="PS51433"/>
    </source>
</evidence>
<dbReference type="STRING" id="7232.A0A484BFH6"/>
<evidence type="ECO:0000256" key="1">
    <source>
        <dbReference type="ARBA" id="ARBA00005562"/>
    </source>
</evidence>
<keyword evidence="2" id="KW-0238">DNA-binding</keyword>
<reference evidence="5 6" key="1">
    <citation type="journal article" date="2019" name="J. Hered.">
        <title>An Improved Genome Assembly for Drosophila navojoa, the Basal Species in the mojavensis Cluster.</title>
        <authorList>
            <person name="Vanderlinde T."/>
            <person name="Dupim E.G."/>
            <person name="Nazario-Yepiz N.O."/>
            <person name="Carvalho A.B."/>
        </authorList>
    </citation>
    <scope>NUCLEOTIDE SEQUENCE [LARGE SCALE GENOMIC DNA]</scope>
    <source>
        <strain evidence="5">Navoj_Jal97</strain>
        <tissue evidence="5">Whole organism</tissue>
    </source>
</reference>
<keyword evidence="3" id="KW-0812">Transmembrane</keyword>
<protein>
    <recommendedName>
        <fullName evidence="4">PNT domain-containing protein</fullName>
    </recommendedName>
</protein>
<dbReference type="OrthoDB" id="10067219at2759"/>
<comment type="similarity">
    <text evidence="1">Belongs to the ETS family.</text>
</comment>
<dbReference type="InterPro" id="IPR003118">
    <property type="entry name" value="Pointed_dom"/>
</dbReference>
<keyword evidence="6" id="KW-1185">Reference proteome</keyword>
<comment type="caution">
    <text evidence="5">The sequence shown here is derived from an EMBL/GenBank/DDBJ whole genome shotgun (WGS) entry which is preliminary data.</text>
</comment>
<dbReference type="PROSITE" id="PS51433">
    <property type="entry name" value="PNT"/>
    <property type="match status" value="1"/>
</dbReference>
<organism evidence="5 6">
    <name type="scientific">Drosophila navojoa</name>
    <name type="common">Fruit fly</name>
    <dbReference type="NCBI Taxonomy" id="7232"/>
    <lineage>
        <taxon>Eukaryota</taxon>
        <taxon>Metazoa</taxon>
        <taxon>Ecdysozoa</taxon>
        <taxon>Arthropoda</taxon>
        <taxon>Hexapoda</taxon>
        <taxon>Insecta</taxon>
        <taxon>Pterygota</taxon>
        <taxon>Neoptera</taxon>
        <taxon>Endopterygota</taxon>
        <taxon>Diptera</taxon>
        <taxon>Brachycera</taxon>
        <taxon>Muscomorpha</taxon>
        <taxon>Ephydroidea</taxon>
        <taxon>Drosophilidae</taxon>
        <taxon>Drosophila</taxon>
    </lineage>
</organism>
<dbReference type="AlphaFoldDB" id="A0A484BFH6"/>
<dbReference type="GO" id="GO:0043565">
    <property type="term" value="F:sequence-specific DNA binding"/>
    <property type="evidence" value="ECO:0007669"/>
    <property type="project" value="InterPro"/>
</dbReference>
<dbReference type="Gene3D" id="1.10.150.50">
    <property type="entry name" value="Transcription Factor, Ets-1"/>
    <property type="match status" value="1"/>
</dbReference>
<proteinExistence type="inferred from homology"/>
<dbReference type="CDD" id="cd08533">
    <property type="entry name" value="SAM_PNT-ETS-1_2"/>
    <property type="match status" value="1"/>
</dbReference>
<name>A0A484BFH6_DRONA</name>
<feature type="transmembrane region" description="Helical" evidence="3">
    <location>
        <begin position="262"/>
        <end position="284"/>
    </location>
</feature>
<dbReference type="InterPro" id="IPR013761">
    <property type="entry name" value="SAM/pointed_sf"/>
</dbReference>
<evidence type="ECO:0000313" key="6">
    <source>
        <dbReference type="Proteomes" id="UP000295192"/>
    </source>
</evidence>
<keyword evidence="3" id="KW-1133">Transmembrane helix</keyword>
<dbReference type="OMA" id="RSANYNH"/>